<feature type="domain" description="DUF4236" evidence="2">
    <location>
        <begin position="3"/>
        <end position="52"/>
    </location>
</feature>
<keyword evidence="1" id="KW-0812">Transmembrane</keyword>
<keyword evidence="1" id="KW-1133">Transmembrane helix</keyword>
<evidence type="ECO:0000256" key="1">
    <source>
        <dbReference type="SAM" id="Phobius"/>
    </source>
</evidence>
<keyword evidence="1" id="KW-0472">Membrane</keyword>
<dbReference type="InterPro" id="IPR025330">
    <property type="entry name" value="DUF4236"/>
</dbReference>
<keyword evidence="4" id="KW-1185">Reference proteome</keyword>
<comment type="caution">
    <text evidence="3">The sequence shown here is derived from an EMBL/GenBank/DDBJ whole genome shotgun (WGS) entry which is preliminary data.</text>
</comment>
<dbReference type="RefSeq" id="WP_128631166.1">
    <property type="nucleotide sequence ID" value="NZ_RRCN01000001.1"/>
</dbReference>
<gene>
    <name evidence="3" type="ORF">EHV15_10625</name>
</gene>
<dbReference type="EMBL" id="RRCN01000001">
    <property type="protein sequence ID" value="RRJ63322.1"/>
    <property type="molecule type" value="Genomic_DNA"/>
</dbReference>
<feature type="transmembrane region" description="Helical" evidence="1">
    <location>
        <begin position="111"/>
        <end position="144"/>
    </location>
</feature>
<evidence type="ECO:0000259" key="2">
    <source>
        <dbReference type="Pfam" id="PF14020"/>
    </source>
</evidence>
<dbReference type="OrthoDB" id="983149at2"/>
<protein>
    <submittedName>
        <fullName evidence="3">DUF4236 domain-containing protein</fullName>
    </submittedName>
</protein>
<dbReference type="Pfam" id="PF14020">
    <property type="entry name" value="DUF4236"/>
    <property type="match status" value="1"/>
</dbReference>
<dbReference type="Proteomes" id="UP000267017">
    <property type="component" value="Unassembled WGS sequence"/>
</dbReference>
<sequence>MGFYFRKSISFGGLRINFSKSGIGASVGTKGFRFGISPRGNYVRIGVNGLYYKTMIGKRKSTNNTVLHEQNMQTSQSSDVVMHEIESNDALDIFDSNSQELLYEINKKYKLFPLWTIGVAITVLLSSTSFMIIGLLSIAALYLLDKYRKTTIIVYDIDEAAESKIQAFYDTFNEIISAERKWHISASGQVRDRKYHAGASTLIHRSHISINYSLPKYIKTNVKVPCIPVGKQKLYFFPDKILVVKRRKVGAVSYGSLILECSNTRFIEDGIVPRDTTIVDKTWRYVNKSGGPDRRFKNNKQLPVVLYSKLHFRSDTGLNELIQVSRPDVGNGLKEYLNHSDFLYAKERDGIEEQSVVL</sequence>
<reference evidence="3 4" key="1">
    <citation type="submission" date="2018-11" db="EMBL/GenBank/DDBJ databases">
        <title>Genome sequencing of Paenibacillus sp. KCOM 3021 (= ChDC PVNT-B20).</title>
        <authorList>
            <person name="Kook J.-K."/>
            <person name="Park S.-N."/>
            <person name="Lim Y.K."/>
        </authorList>
    </citation>
    <scope>NUCLEOTIDE SEQUENCE [LARGE SCALE GENOMIC DNA]</scope>
    <source>
        <strain evidence="3 4">KCOM 3021</strain>
    </source>
</reference>
<dbReference type="AlphaFoldDB" id="A0A3P3TYX5"/>
<name>A0A3P3TYX5_9BACL</name>
<evidence type="ECO:0000313" key="3">
    <source>
        <dbReference type="EMBL" id="RRJ63322.1"/>
    </source>
</evidence>
<proteinExistence type="predicted"/>
<accession>A0A3P3TYX5</accession>
<organism evidence="3 4">
    <name type="scientific">Paenibacillus oralis</name>
    <dbReference type="NCBI Taxonomy" id="2490856"/>
    <lineage>
        <taxon>Bacteria</taxon>
        <taxon>Bacillati</taxon>
        <taxon>Bacillota</taxon>
        <taxon>Bacilli</taxon>
        <taxon>Bacillales</taxon>
        <taxon>Paenibacillaceae</taxon>
        <taxon>Paenibacillus</taxon>
    </lineage>
</organism>
<evidence type="ECO:0000313" key="4">
    <source>
        <dbReference type="Proteomes" id="UP000267017"/>
    </source>
</evidence>